<keyword evidence="3" id="KW-1185">Reference proteome</keyword>
<feature type="transmembrane region" description="Helical" evidence="1">
    <location>
        <begin position="34"/>
        <end position="54"/>
    </location>
</feature>
<keyword evidence="1" id="KW-1133">Transmembrane helix</keyword>
<feature type="transmembrane region" description="Helical" evidence="1">
    <location>
        <begin position="133"/>
        <end position="159"/>
    </location>
</feature>
<comment type="caution">
    <text evidence="2">The sequence shown here is derived from an EMBL/GenBank/DDBJ whole genome shotgun (WGS) entry which is preliminary data.</text>
</comment>
<proteinExistence type="predicted"/>
<sequence length="421" mass="41980">MTEMVDLLVLGALAWPFLAGIALGATGQGRSVSVAVPAAAVGLLLSVMAGIFAATGHGRPSMSWADAGPVAIWGRVLVSVGLVVELLAVAPRALSSQAAAFQAGALHEGAVAPGDERGEPVSRSGREKLGPALSFWGAGFAALALSLALTPVALATLLAGSALLTVFHDGRRGAALSGWDALRRNAVGALTAIAGAAHPVAASGAVLLGVGFVILGGLFPVAPFVVEQSLRNEGRETLSSARVLSVFRFCSAAILLATVRVGSEPVSLFAPLSFALIVTGFLSVVVSAARLASGSAAERPMIAVSGCLGLAAIAASVGCPSAALLALMGPTLAAPWLLENGVPGRGDAVSAFLQRQAGVLLVLPAFGAALLLTQALQAHSILLAALLVVALFPAMARRRGAGADQAVVRSGVSGFADGVER</sequence>
<evidence type="ECO:0000256" key="1">
    <source>
        <dbReference type="SAM" id="Phobius"/>
    </source>
</evidence>
<reference evidence="2 3" key="1">
    <citation type="submission" date="2021-03" db="EMBL/GenBank/DDBJ databases">
        <title>The complete genome sequence of Acetobacter sacchari TBRC 11175.</title>
        <authorList>
            <person name="Charoenyingcharoen P."/>
            <person name="Yukphan P."/>
        </authorList>
    </citation>
    <scope>NUCLEOTIDE SEQUENCE [LARGE SCALE GENOMIC DNA]</scope>
    <source>
        <strain evidence="2 3">TBRC 11175</strain>
    </source>
</reference>
<feature type="transmembrane region" description="Helical" evidence="1">
    <location>
        <begin position="301"/>
        <end position="328"/>
    </location>
</feature>
<keyword evidence="1" id="KW-0812">Transmembrane</keyword>
<evidence type="ECO:0000313" key="2">
    <source>
        <dbReference type="EMBL" id="MBO1361583.1"/>
    </source>
</evidence>
<gene>
    <name evidence="2" type="ORF">J2D73_17495</name>
</gene>
<feature type="transmembrane region" description="Helical" evidence="1">
    <location>
        <begin position="268"/>
        <end position="289"/>
    </location>
</feature>
<protein>
    <submittedName>
        <fullName evidence="2">Uncharacterized protein</fullName>
    </submittedName>
</protein>
<feature type="transmembrane region" description="Helical" evidence="1">
    <location>
        <begin position="200"/>
        <end position="222"/>
    </location>
</feature>
<dbReference type="RefSeq" id="WP_207883447.1">
    <property type="nucleotide sequence ID" value="NZ_JAFVMF010000025.1"/>
</dbReference>
<name>A0ABS3M098_9PROT</name>
<feature type="transmembrane region" description="Helical" evidence="1">
    <location>
        <begin position="243"/>
        <end position="262"/>
    </location>
</feature>
<evidence type="ECO:0000313" key="3">
    <source>
        <dbReference type="Proteomes" id="UP000664771"/>
    </source>
</evidence>
<organism evidence="2 3">
    <name type="scientific">Acetobacter sacchari</name>
    <dbReference type="NCBI Taxonomy" id="2661687"/>
    <lineage>
        <taxon>Bacteria</taxon>
        <taxon>Pseudomonadati</taxon>
        <taxon>Pseudomonadota</taxon>
        <taxon>Alphaproteobacteria</taxon>
        <taxon>Acetobacterales</taxon>
        <taxon>Acetobacteraceae</taxon>
        <taxon>Acetobacter</taxon>
    </lineage>
</organism>
<dbReference type="Proteomes" id="UP000664771">
    <property type="component" value="Unassembled WGS sequence"/>
</dbReference>
<keyword evidence="1" id="KW-0472">Membrane</keyword>
<dbReference type="EMBL" id="JAFVMF010000025">
    <property type="protein sequence ID" value="MBO1361583.1"/>
    <property type="molecule type" value="Genomic_DNA"/>
</dbReference>
<accession>A0ABS3M098</accession>
<feature type="transmembrane region" description="Helical" evidence="1">
    <location>
        <begin position="359"/>
        <end position="392"/>
    </location>
</feature>